<organism evidence="7 8">
    <name type="scientific">Prosthecobacter vanneervenii</name>
    <dbReference type="NCBI Taxonomy" id="48466"/>
    <lineage>
        <taxon>Bacteria</taxon>
        <taxon>Pseudomonadati</taxon>
        <taxon>Verrucomicrobiota</taxon>
        <taxon>Verrucomicrobiia</taxon>
        <taxon>Verrucomicrobiales</taxon>
        <taxon>Verrucomicrobiaceae</taxon>
        <taxon>Prosthecobacter</taxon>
    </lineage>
</organism>
<protein>
    <recommendedName>
        <fullName evidence="9">TIGR00282 family metallophosphoesterase</fullName>
    </recommendedName>
</protein>
<dbReference type="AlphaFoldDB" id="A0A7W7YGC4"/>
<evidence type="ECO:0000256" key="2">
    <source>
        <dbReference type="ARBA" id="ARBA00022801"/>
    </source>
</evidence>
<feature type="binding site" evidence="6">
    <location>
        <position position="20"/>
    </location>
    <ligand>
        <name>Fe cation</name>
        <dbReference type="ChEBI" id="CHEBI:24875"/>
        <label>1</label>
    </ligand>
</feature>
<keyword evidence="2" id="KW-0378">Hydrolase</keyword>
<dbReference type="Gene3D" id="3.60.21.10">
    <property type="match status" value="1"/>
</dbReference>
<feature type="binding site" evidence="6">
    <location>
        <position position="52"/>
    </location>
    <ligand>
        <name>Fe cation</name>
        <dbReference type="ChEBI" id="CHEBI:24875"/>
        <label>1</label>
    </ligand>
</feature>
<dbReference type="GO" id="GO:0046872">
    <property type="term" value="F:metal ion binding"/>
    <property type="evidence" value="ECO:0007669"/>
    <property type="project" value="UniProtKB-KW"/>
</dbReference>
<dbReference type="InterPro" id="IPR029052">
    <property type="entry name" value="Metallo-depent_PP-like"/>
</dbReference>
<dbReference type="PIRSF" id="PIRSF004789">
    <property type="entry name" value="DR1281"/>
    <property type="match status" value="1"/>
</dbReference>
<evidence type="ECO:0008006" key="9">
    <source>
        <dbReference type="Google" id="ProtNLM"/>
    </source>
</evidence>
<keyword evidence="8" id="KW-1185">Reference proteome</keyword>
<evidence type="ECO:0000256" key="4">
    <source>
        <dbReference type="ARBA" id="ARBA00061401"/>
    </source>
</evidence>
<dbReference type="EMBL" id="JACHIG010000024">
    <property type="protein sequence ID" value="MBB5035696.1"/>
    <property type="molecule type" value="Genomic_DNA"/>
</dbReference>
<feature type="binding site" evidence="6">
    <location>
        <position position="190"/>
    </location>
    <ligand>
        <name>Fe cation</name>
        <dbReference type="ChEBI" id="CHEBI:24875"/>
        <label>1</label>
    </ligand>
</feature>
<sequence length="273" mass="29495">MNDNTADSADGLFRLLFLGDVVGEPGRKAVSVLLPLLKEELKLDFIVVNGENSAGGRGITPKIAISLMRAGAAVVTSGDHIWDQKEIVSYLADEPRMLRPLNYPAGTPGNGYVVLESKKCKVAVVNLQGRTFMNQQLDNPFPAILACVEKLREETPVIFVDFHAEATSEKVAMGWHLDGKVSAVVGTHTHVPTADERVLPKGTAFQSDAGMCGPMDSVIGSQIEPVLERFHTMMPTRFGVGRGAVRLNGALITIDPATGKALKIERVARTWHD</sequence>
<comment type="similarity">
    <text evidence="4">Belongs to the YmdB-like family.</text>
</comment>
<dbReference type="PANTHER" id="PTHR36303">
    <property type="entry name" value="2',3'-CYCLIC-NUCLEOTIDE 2'-PHOSPHODIESTERASE"/>
    <property type="match status" value="1"/>
</dbReference>
<dbReference type="FunFam" id="3.60.21.10:FF:000016">
    <property type="entry name" value="Putative metallophosphoesterase"/>
    <property type="match status" value="1"/>
</dbReference>
<evidence type="ECO:0000256" key="3">
    <source>
        <dbReference type="ARBA" id="ARBA00023004"/>
    </source>
</evidence>
<feature type="binding site" evidence="6">
    <location>
        <position position="188"/>
    </location>
    <ligand>
        <name>Fe cation</name>
        <dbReference type="ChEBI" id="CHEBI:24875"/>
        <label>2</label>
    </ligand>
</feature>
<accession>A0A7W7YGC4</accession>
<comment type="caution">
    <text evidence="7">The sequence shown here is derived from an EMBL/GenBank/DDBJ whole genome shotgun (WGS) entry which is preliminary data.</text>
</comment>
<keyword evidence="3" id="KW-0408">Iron</keyword>
<dbReference type="Proteomes" id="UP000590740">
    <property type="component" value="Unassembled WGS sequence"/>
</dbReference>
<reference evidence="7 8" key="1">
    <citation type="submission" date="2020-08" db="EMBL/GenBank/DDBJ databases">
        <title>Genomic Encyclopedia of Type Strains, Phase IV (KMG-IV): sequencing the most valuable type-strain genomes for metagenomic binning, comparative biology and taxonomic classification.</title>
        <authorList>
            <person name="Goeker M."/>
        </authorList>
    </citation>
    <scope>NUCLEOTIDE SEQUENCE [LARGE SCALE GENOMIC DNA]</scope>
    <source>
        <strain evidence="7 8">DSM 12252</strain>
    </source>
</reference>
<dbReference type="GO" id="GO:0004113">
    <property type="term" value="F:2',3'-cyclic-nucleotide 3'-phosphodiesterase activity"/>
    <property type="evidence" value="ECO:0007669"/>
    <property type="project" value="TreeGrafter"/>
</dbReference>
<evidence type="ECO:0000256" key="5">
    <source>
        <dbReference type="PIRSR" id="PIRSR004789-50"/>
    </source>
</evidence>
<evidence type="ECO:0000256" key="1">
    <source>
        <dbReference type="ARBA" id="ARBA00022723"/>
    </source>
</evidence>
<feature type="active site" description="Proton donor" evidence="5">
    <location>
        <position position="80"/>
    </location>
</feature>
<feature type="binding site" evidence="6">
    <location>
        <position position="79"/>
    </location>
    <ligand>
        <name>Fe cation</name>
        <dbReference type="ChEBI" id="CHEBI:24875"/>
        <label>2</label>
    </ligand>
</feature>
<evidence type="ECO:0000256" key="6">
    <source>
        <dbReference type="PIRSR" id="PIRSR004789-51"/>
    </source>
</evidence>
<feature type="binding site" evidence="6">
    <location>
        <position position="51"/>
    </location>
    <ligand>
        <name>Fe cation</name>
        <dbReference type="ChEBI" id="CHEBI:24875"/>
        <label>1</label>
    </ligand>
</feature>
<feature type="binding site" evidence="6">
    <location>
        <position position="163"/>
    </location>
    <ligand>
        <name>Fe cation</name>
        <dbReference type="ChEBI" id="CHEBI:24875"/>
        <label>2</label>
    </ligand>
</feature>
<dbReference type="Pfam" id="PF13277">
    <property type="entry name" value="YmdB"/>
    <property type="match status" value="1"/>
</dbReference>
<name>A0A7W7YGC4_9BACT</name>
<dbReference type="SUPFAM" id="SSF56300">
    <property type="entry name" value="Metallo-dependent phosphatases"/>
    <property type="match status" value="1"/>
</dbReference>
<proteinExistence type="inferred from homology"/>
<dbReference type="RefSeq" id="WP_184344749.1">
    <property type="nucleotide sequence ID" value="NZ_JACHIG010000024.1"/>
</dbReference>
<feature type="binding site" evidence="6">
    <location>
        <position position="51"/>
    </location>
    <ligand>
        <name>Fe cation</name>
        <dbReference type="ChEBI" id="CHEBI:24875"/>
        <label>2</label>
    </ligand>
</feature>
<evidence type="ECO:0000313" key="8">
    <source>
        <dbReference type="Proteomes" id="UP000590740"/>
    </source>
</evidence>
<evidence type="ECO:0000313" key="7">
    <source>
        <dbReference type="EMBL" id="MBB5035696.1"/>
    </source>
</evidence>
<dbReference type="CDD" id="cd07382">
    <property type="entry name" value="MPP_DR1281"/>
    <property type="match status" value="1"/>
</dbReference>
<dbReference type="PANTHER" id="PTHR36303:SF1">
    <property type="entry name" value="2',3'-CYCLIC-NUCLEOTIDE 2'-PHOSPHODIESTERASE"/>
    <property type="match status" value="1"/>
</dbReference>
<dbReference type="InterPro" id="IPR005235">
    <property type="entry name" value="YmdB-like"/>
</dbReference>
<gene>
    <name evidence="7" type="ORF">HNQ65_005310</name>
</gene>
<keyword evidence="1 6" id="KW-0479">Metal-binding</keyword>
<dbReference type="NCBIfam" id="TIGR00282">
    <property type="entry name" value="TIGR00282 family metallophosphoesterase"/>
    <property type="match status" value="1"/>
</dbReference>